<evidence type="ECO:0000256" key="2">
    <source>
        <dbReference type="ARBA" id="ARBA00022448"/>
    </source>
</evidence>
<dbReference type="EMBL" id="CP040946">
    <property type="protein sequence ID" value="QDC43336.1"/>
    <property type="molecule type" value="Genomic_DNA"/>
</dbReference>
<evidence type="ECO:0000256" key="4">
    <source>
        <dbReference type="ARBA" id="ARBA00022519"/>
    </source>
</evidence>
<dbReference type="OrthoDB" id="9816005at2"/>
<evidence type="ECO:0000313" key="13">
    <source>
        <dbReference type="Proteomes" id="UP000311008"/>
    </source>
</evidence>
<evidence type="ECO:0000256" key="8">
    <source>
        <dbReference type="ARBA" id="ARBA00023010"/>
    </source>
</evidence>
<dbReference type="InterPro" id="IPR018448">
    <property type="entry name" value="TatB"/>
</dbReference>
<comment type="subunit">
    <text evidence="10">The Tat system comprises two distinct complexes: a TatABC complex, containing multiple copies of TatA, TatB and TatC subunits, and a separate TatA complex, containing only TatA subunits. Substrates initially bind to the TatABC complex, which probably triggers association of the separate TatA complex to form the active translocon.</text>
</comment>
<keyword evidence="9 10" id="KW-0472">Membrane</keyword>
<feature type="compositionally biased region" description="Polar residues" evidence="11">
    <location>
        <begin position="166"/>
        <end position="176"/>
    </location>
</feature>
<keyword evidence="7 10" id="KW-1133">Transmembrane helix</keyword>
<keyword evidence="3 10" id="KW-1003">Cell membrane</keyword>
<evidence type="ECO:0000256" key="11">
    <source>
        <dbReference type="SAM" id="MobiDB-lite"/>
    </source>
</evidence>
<evidence type="ECO:0000256" key="9">
    <source>
        <dbReference type="ARBA" id="ARBA00023136"/>
    </source>
</evidence>
<evidence type="ECO:0000256" key="10">
    <source>
        <dbReference type="HAMAP-Rule" id="MF_00237"/>
    </source>
</evidence>
<comment type="subcellular location">
    <subcellularLocation>
        <location evidence="10">Cell membrane</location>
        <topology evidence="10">Single-pass membrane protein</topology>
    </subcellularLocation>
    <subcellularLocation>
        <location evidence="1">Membrane</location>
        <topology evidence="1">Single-pass membrane protein</topology>
    </subcellularLocation>
</comment>
<comment type="similarity">
    <text evidence="10">Belongs to the TatB family.</text>
</comment>
<dbReference type="AlphaFoldDB" id="A0A5B8CQJ8"/>
<keyword evidence="13" id="KW-1185">Reference proteome</keyword>
<feature type="compositionally biased region" description="Basic residues" evidence="11">
    <location>
        <begin position="151"/>
        <end position="160"/>
    </location>
</feature>
<feature type="region of interest" description="Disordered" evidence="11">
    <location>
        <begin position="69"/>
        <end position="176"/>
    </location>
</feature>
<dbReference type="InterPro" id="IPR003369">
    <property type="entry name" value="TatA/B/E"/>
</dbReference>
<name>A0A5B8CQJ8_9PROT</name>
<sequence length="176" mass="19326">MFDISFSELLVIAFVALVVIGPEKLPKVARTTGAFFGRMQRFVTQVKDEVNREARFAELQKLQDEVKSSLQEGMQEVERSILPSVAPDIAGPEPASEGAKKPRQPRQRNIQDAVLADATSLPPPQLEAQPQPSLASDPQAQLFADSGMTKKPTRRARKLSPKLEDTSNASEQKTST</sequence>
<dbReference type="PANTHER" id="PTHR33162">
    <property type="entry name" value="SEC-INDEPENDENT PROTEIN TRANSLOCASE PROTEIN TATA, CHLOROPLASTIC"/>
    <property type="match status" value="1"/>
</dbReference>
<proteinExistence type="inferred from homology"/>
<protein>
    <recommendedName>
        <fullName evidence="10">Sec-independent protein translocase protein TatB</fullName>
    </recommendedName>
</protein>
<dbReference type="RefSeq" id="WP_140002302.1">
    <property type="nucleotide sequence ID" value="NZ_CP040946.1"/>
</dbReference>
<dbReference type="GO" id="GO:0033281">
    <property type="term" value="C:TAT protein transport complex"/>
    <property type="evidence" value="ECO:0007669"/>
    <property type="project" value="UniProtKB-UniRule"/>
</dbReference>
<keyword evidence="6 10" id="KW-0653">Protein transport</keyword>
<dbReference type="HAMAP" id="MF_00237">
    <property type="entry name" value="TatB"/>
    <property type="match status" value="1"/>
</dbReference>
<comment type="function">
    <text evidence="10">Part of the twin-arginine translocation (Tat) system that transports large folded proteins containing a characteristic twin-arginine motif in their signal peptide across membranes. Together with TatC, TatB is part of a receptor directly interacting with Tat signal peptides. TatB may form an oligomeric binding site that transiently accommodates folded Tat precursor proteins before their translocation.</text>
</comment>
<dbReference type="NCBIfam" id="TIGR01410">
    <property type="entry name" value="tatB"/>
    <property type="match status" value="1"/>
</dbReference>
<organism evidence="12 13">
    <name type="scientific">Methylophilus medardicus</name>
    <dbReference type="NCBI Taxonomy" id="2588534"/>
    <lineage>
        <taxon>Bacteria</taxon>
        <taxon>Pseudomonadati</taxon>
        <taxon>Pseudomonadota</taxon>
        <taxon>Betaproteobacteria</taxon>
        <taxon>Nitrosomonadales</taxon>
        <taxon>Methylophilaceae</taxon>
        <taxon>Methylophilus</taxon>
    </lineage>
</organism>
<keyword evidence="4" id="KW-0997">Cell inner membrane</keyword>
<dbReference type="Pfam" id="PF02416">
    <property type="entry name" value="TatA_B_E"/>
    <property type="match status" value="1"/>
</dbReference>
<evidence type="ECO:0000256" key="5">
    <source>
        <dbReference type="ARBA" id="ARBA00022692"/>
    </source>
</evidence>
<keyword evidence="5 10" id="KW-0812">Transmembrane</keyword>
<dbReference type="PRINTS" id="PR01506">
    <property type="entry name" value="TATBPROTEIN"/>
</dbReference>
<evidence type="ECO:0000256" key="7">
    <source>
        <dbReference type="ARBA" id="ARBA00022989"/>
    </source>
</evidence>
<keyword evidence="2 10" id="KW-0813">Transport</keyword>
<gene>
    <name evidence="10 12" type="primary">tatB</name>
    <name evidence="12" type="ORF">FIU01_01555</name>
</gene>
<reference evidence="13" key="1">
    <citation type="journal article" date="2019" name="ISME J.">
        <title>Evolution in action: habitat transition from sediment to the pelagial leads to genome streamlining in Methylophilaceae.</title>
        <authorList>
            <person name="Salcher M."/>
            <person name="Schaefle D."/>
            <person name="Kaspar M."/>
            <person name="Neuenschwander S.M."/>
            <person name="Ghai R."/>
        </authorList>
    </citation>
    <scope>NUCLEOTIDE SEQUENCE [LARGE SCALE GENOMIC DNA]</scope>
    <source>
        <strain evidence="13">MMS-M-51</strain>
    </source>
</reference>
<evidence type="ECO:0000256" key="1">
    <source>
        <dbReference type="ARBA" id="ARBA00004167"/>
    </source>
</evidence>
<dbReference type="GO" id="GO:0043953">
    <property type="term" value="P:protein transport by the Tat complex"/>
    <property type="evidence" value="ECO:0007669"/>
    <property type="project" value="UniProtKB-UniRule"/>
</dbReference>
<evidence type="ECO:0000256" key="3">
    <source>
        <dbReference type="ARBA" id="ARBA00022475"/>
    </source>
</evidence>
<keyword evidence="8 10" id="KW-0811">Translocation</keyword>
<dbReference type="Proteomes" id="UP000311008">
    <property type="component" value="Chromosome"/>
</dbReference>
<feature type="compositionally biased region" description="Low complexity" evidence="11">
    <location>
        <begin position="126"/>
        <end position="135"/>
    </location>
</feature>
<dbReference type="GO" id="GO:0008320">
    <property type="term" value="F:protein transmembrane transporter activity"/>
    <property type="evidence" value="ECO:0007669"/>
    <property type="project" value="UniProtKB-UniRule"/>
</dbReference>
<dbReference type="Gene3D" id="1.20.5.3310">
    <property type="match status" value="1"/>
</dbReference>
<evidence type="ECO:0000256" key="6">
    <source>
        <dbReference type="ARBA" id="ARBA00022927"/>
    </source>
</evidence>
<dbReference type="PANTHER" id="PTHR33162:SF1">
    <property type="entry name" value="SEC-INDEPENDENT PROTEIN TRANSLOCASE PROTEIN TATA, CHLOROPLASTIC"/>
    <property type="match status" value="1"/>
</dbReference>
<dbReference type="KEGG" id="mmec:FIU01_01555"/>
<evidence type="ECO:0000313" key="12">
    <source>
        <dbReference type="EMBL" id="QDC43336.1"/>
    </source>
</evidence>
<accession>A0A5B8CQJ8</accession>